<evidence type="ECO:0000313" key="2">
    <source>
        <dbReference type="EMBL" id="OYQ19305.1"/>
    </source>
</evidence>
<evidence type="ECO:0000313" key="3">
    <source>
        <dbReference type="Proteomes" id="UP000216361"/>
    </source>
</evidence>
<reference evidence="2 3" key="1">
    <citation type="submission" date="2017-07" db="EMBL/GenBank/DDBJ databases">
        <title>Elstera cyanobacteriorum sp. nov., a novel bacterium isolated from cyanobacterial aggregates in a eutrophic lake.</title>
        <authorList>
            <person name="Cai H."/>
        </authorList>
    </citation>
    <scope>NUCLEOTIDE SEQUENCE [LARGE SCALE GENOMIC DNA]</scope>
    <source>
        <strain evidence="2 3">TH019</strain>
    </source>
</reference>
<comment type="caution">
    <text evidence="2">The sequence shown here is derived from an EMBL/GenBank/DDBJ whole genome shotgun (WGS) entry which is preliminary data.</text>
</comment>
<keyword evidence="1" id="KW-0472">Membrane</keyword>
<keyword evidence="1" id="KW-0812">Transmembrane</keyword>
<protein>
    <submittedName>
        <fullName evidence="2">Uncharacterized protein</fullName>
    </submittedName>
</protein>
<dbReference type="AlphaFoldDB" id="A0A255XSA0"/>
<keyword evidence="1" id="KW-1133">Transmembrane helix</keyword>
<dbReference type="RefSeq" id="WP_094408409.1">
    <property type="nucleotide sequence ID" value="NZ_BMJZ01000004.1"/>
</dbReference>
<dbReference type="InterPro" id="IPR009576">
    <property type="entry name" value="Biofilm_formation_YgiB"/>
</dbReference>
<proteinExistence type="predicted"/>
<sequence>MTEPSLTPPAADLAAREKRIVQIAILGPVFMASLAYAILQVIPSGGSDLQVEYLPIHNRFTCTVAGFDLSTCDDLLADTRALHETIAPTFAGQAACETDAANCIETDPPRTPVAFTPIMNGVLLLTRGSGTRSLPVWFDRAGNFYVGTARFASYPGSVTPNGGGLRCTDGTPAGFLGLCGSDAARVMIDTIADVIRYDRPSGNIPSAQRLTGAKALAPKTVAYVKRGGFGQSAGQFALSSKS</sequence>
<name>A0A255XSA0_9PROT</name>
<feature type="transmembrane region" description="Helical" evidence="1">
    <location>
        <begin position="20"/>
        <end position="39"/>
    </location>
</feature>
<gene>
    <name evidence="2" type="ORF">CHR90_07670</name>
</gene>
<organism evidence="2 3">
    <name type="scientific">Elstera cyanobacteriorum</name>
    <dbReference type="NCBI Taxonomy" id="2022747"/>
    <lineage>
        <taxon>Bacteria</taxon>
        <taxon>Pseudomonadati</taxon>
        <taxon>Pseudomonadota</taxon>
        <taxon>Alphaproteobacteria</taxon>
        <taxon>Rhodospirillales</taxon>
        <taxon>Rhodospirillaceae</taxon>
        <taxon>Elstera</taxon>
    </lineage>
</organism>
<dbReference type="Proteomes" id="UP000216361">
    <property type="component" value="Unassembled WGS sequence"/>
</dbReference>
<evidence type="ECO:0000256" key="1">
    <source>
        <dbReference type="SAM" id="Phobius"/>
    </source>
</evidence>
<keyword evidence="3" id="KW-1185">Reference proteome</keyword>
<dbReference type="Pfam" id="PF06693">
    <property type="entry name" value="DUF1190"/>
    <property type="match status" value="1"/>
</dbReference>
<dbReference type="EMBL" id="NOXS01000031">
    <property type="protein sequence ID" value="OYQ19305.1"/>
    <property type="molecule type" value="Genomic_DNA"/>
</dbReference>
<accession>A0A255XSA0</accession>